<dbReference type="Gene3D" id="3.80.10.10">
    <property type="entry name" value="Ribonuclease Inhibitor"/>
    <property type="match status" value="1"/>
</dbReference>
<dbReference type="PANTHER" id="PTHR48053">
    <property type="entry name" value="LEUCINE RICH REPEAT FAMILY PROTEIN, EXPRESSED"/>
    <property type="match status" value="1"/>
</dbReference>
<feature type="transmembrane region" description="Helical" evidence="4">
    <location>
        <begin position="254"/>
        <end position="280"/>
    </location>
</feature>
<dbReference type="InterPro" id="IPR001611">
    <property type="entry name" value="Leu-rich_rpt"/>
</dbReference>
<gene>
    <name evidence="5" type="ORF">CMV_018960</name>
</gene>
<dbReference type="Proteomes" id="UP000737018">
    <property type="component" value="Unassembled WGS sequence"/>
</dbReference>
<dbReference type="EMBL" id="JRKL02003257">
    <property type="protein sequence ID" value="KAF3955872.1"/>
    <property type="molecule type" value="Genomic_DNA"/>
</dbReference>
<dbReference type="PANTHER" id="PTHR48053:SF168">
    <property type="entry name" value="LRR RECEPTOR-LIKE KINASE FAMILY PROTEIN"/>
    <property type="match status" value="1"/>
</dbReference>
<dbReference type="SUPFAM" id="SSF52058">
    <property type="entry name" value="L domain-like"/>
    <property type="match status" value="1"/>
</dbReference>
<evidence type="ECO:0000256" key="4">
    <source>
        <dbReference type="SAM" id="Phobius"/>
    </source>
</evidence>
<keyword evidence="3" id="KW-0675">Receptor</keyword>
<accession>A0A8J4VFE0</accession>
<evidence type="ECO:0000313" key="6">
    <source>
        <dbReference type="Proteomes" id="UP000737018"/>
    </source>
</evidence>
<comment type="subcellular location">
    <subcellularLocation>
        <location evidence="1">Membrane</location>
        <topology evidence="1">Single-pass type I membrane protein</topology>
    </subcellularLocation>
</comment>
<protein>
    <submittedName>
        <fullName evidence="5">Uncharacterized protein</fullName>
    </submittedName>
</protein>
<evidence type="ECO:0000256" key="1">
    <source>
        <dbReference type="ARBA" id="ARBA00004479"/>
    </source>
</evidence>
<keyword evidence="4" id="KW-0812">Transmembrane</keyword>
<proteinExistence type="predicted"/>
<dbReference type="InterPro" id="IPR051716">
    <property type="entry name" value="Plant_RL_S/T_kinase"/>
</dbReference>
<keyword evidence="4" id="KW-1133">Transmembrane helix</keyword>
<dbReference type="InterPro" id="IPR032675">
    <property type="entry name" value="LRR_dom_sf"/>
</dbReference>
<sequence length="283" mass="31230">MIKTQRRKSETARTALDKNPKLTTLILFKNELSGSIPTSNRKPSCFLTTLNLFMNELSGSILASIGNLAALSELQLNENKLYGSISTTYQSHQIDSLTNLQLSNNNFIGQFPLKICQSGTLVYFGATNNQFTSPIPKFEKLQKPLLGSLQSLQVLDVSQNLLVGEIPQKLGGMKQLEKLNLSGSILSTFDDIASLASINRSYNELEGPIPNIKAFRTTPIAALQNKRDLCGIAVDLRACSKLIPTPLLKRSNRFLVIILLSLLGTLFIIFVIIGVSLLFFRRV</sequence>
<keyword evidence="4" id="KW-0472">Membrane</keyword>
<dbReference type="Pfam" id="PF00560">
    <property type="entry name" value="LRR_1"/>
    <property type="match status" value="3"/>
</dbReference>
<evidence type="ECO:0000256" key="2">
    <source>
        <dbReference type="ARBA" id="ARBA00022729"/>
    </source>
</evidence>
<evidence type="ECO:0000313" key="5">
    <source>
        <dbReference type="EMBL" id="KAF3955872.1"/>
    </source>
</evidence>
<evidence type="ECO:0000256" key="3">
    <source>
        <dbReference type="ARBA" id="ARBA00023170"/>
    </source>
</evidence>
<name>A0A8J4VFE0_9ROSI</name>
<organism evidence="5 6">
    <name type="scientific">Castanea mollissima</name>
    <name type="common">Chinese chestnut</name>
    <dbReference type="NCBI Taxonomy" id="60419"/>
    <lineage>
        <taxon>Eukaryota</taxon>
        <taxon>Viridiplantae</taxon>
        <taxon>Streptophyta</taxon>
        <taxon>Embryophyta</taxon>
        <taxon>Tracheophyta</taxon>
        <taxon>Spermatophyta</taxon>
        <taxon>Magnoliopsida</taxon>
        <taxon>eudicotyledons</taxon>
        <taxon>Gunneridae</taxon>
        <taxon>Pentapetalae</taxon>
        <taxon>rosids</taxon>
        <taxon>fabids</taxon>
        <taxon>Fagales</taxon>
        <taxon>Fagaceae</taxon>
        <taxon>Castanea</taxon>
    </lineage>
</organism>
<keyword evidence="2" id="KW-0732">Signal</keyword>
<comment type="caution">
    <text evidence="5">The sequence shown here is derived from an EMBL/GenBank/DDBJ whole genome shotgun (WGS) entry which is preliminary data.</text>
</comment>
<dbReference type="AlphaFoldDB" id="A0A8J4VFE0"/>
<reference evidence="5" key="1">
    <citation type="submission" date="2020-03" db="EMBL/GenBank/DDBJ databases">
        <title>Castanea mollissima Vanexum genome sequencing.</title>
        <authorList>
            <person name="Staton M."/>
        </authorList>
    </citation>
    <scope>NUCLEOTIDE SEQUENCE</scope>
    <source>
        <tissue evidence="5">Leaf</tissue>
    </source>
</reference>
<dbReference type="GO" id="GO:0016020">
    <property type="term" value="C:membrane"/>
    <property type="evidence" value="ECO:0007669"/>
    <property type="project" value="UniProtKB-SubCell"/>
</dbReference>
<keyword evidence="6" id="KW-1185">Reference proteome</keyword>
<dbReference type="OrthoDB" id="676979at2759"/>